<accession>A0A9D9ENK9</accession>
<evidence type="ECO:0000259" key="6">
    <source>
        <dbReference type="Pfam" id="PF01880"/>
    </source>
</evidence>
<dbReference type="SUPFAM" id="SSF49367">
    <property type="entry name" value="Superoxide reductase-like"/>
    <property type="match status" value="1"/>
</dbReference>
<evidence type="ECO:0000256" key="1">
    <source>
        <dbReference type="ARBA" id="ARBA00005941"/>
    </source>
</evidence>
<keyword evidence="3" id="KW-0479">Metal-binding</keyword>
<dbReference type="GO" id="GO:0005506">
    <property type="term" value="F:iron ion binding"/>
    <property type="evidence" value="ECO:0007669"/>
    <property type="project" value="InterPro"/>
</dbReference>
<evidence type="ECO:0000256" key="5">
    <source>
        <dbReference type="ARBA" id="ARBA00023004"/>
    </source>
</evidence>
<dbReference type="PANTHER" id="PTHR36541">
    <property type="entry name" value="SUPEROXIDE REDUCTASE-RELATED"/>
    <property type="match status" value="1"/>
</dbReference>
<dbReference type="PANTHER" id="PTHR36541:SF1">
    <property type="entry name" value="SUPEROXIDE REDUCTASE-RELATED"/>
    <property type="match status" value="1"/>
</dbReference>
<evidence type="ECO:0000313" key="8">
    <source>
        <dbReference type="Proteomes" id="UP000823616"/>
    </source>
</evidence>
<evidence type="ECO:0000256" key="2">
    <source>
        <dbReference type="ARBA" id="ARBA00022448"/>
    </source>
</evidence>
<protein>
    <submittedName>
        <fullName evidence="7">Desulfoferrodoxin</fullName>
    </submittedName>
</protein>
<dbReference type="Gene3D" id="2.60.40.730">
    <property type="entry name" value="SOR catalytic domain"/>
    <property type="match status" value="1"/>
</dbReference>
<evidence type="ECO:0000256" key="3">
    <source>
        <dbReference type="ARBA" id="ARBA00022723"/>
    </source>
</evidence>
<keyword evidence="4" id="KW-0249">Electron transport</keyword>
<sequence length="126" mass="13814">MADEAKIYVCTKCGNMMAMLEDHGCVPFCCGTPAQLLKANTTDAATEKHIPVVTEENGTVTVRVGSAPHPMTEEHSIRWILLITEKGRQRKTLAPGDKPEAVFRITGDDRCLSAEAYCNLHGLWKA</sequence>
<dbReference type="AlphaFoldDB" id="A0A9D9ENK9"/>
<comment type="similarity">
    <text evidence="1">Belongs to the desulfoferrodoxin family.</text>
</comment>
<proteinExistence type="inferred from homology"/>
<dbReference type="Proteomes" id="UP000823616">
    <property type="component" value="Unassembled WGS sequence"/>
</dbReference>
<reference evidence="7" key="1">
    <citation type="submission" date="2020-10" db="EMBL/GenBank/DDBJ databases">
        <authorList>
            <person name="Gilroy R."/>
        </authorList>
    </citation>
    <scope>NUCLEOTIDE SEQUENCE</scope>
    <source>
        <strain evidence="7">B3-4054</strain>
    </source>
</reference>
<dbReference type="InterPro" id="IPR002742">
    <property type="entry name" value="Desulfoferrodoxin_Fe-bd_dom"/>
</dbReference>
<dbReference type="InterPro" id="IPR051233">
    <property type="entry name" value="Desulfoferrodoxin_SOR"/>
</dbReference>
<dbReference type="NCBIfam" id="TIGR00332">
    <property type="entry name" value="neela_ferrous"/>
    <property type="match status" value="1"/>
</dbReference>
<name>A0A9D9ENK9_9SPIR</name>
<dbReference type="GO" id="GO:0016491">
    <property type="term" value="F:oxidoreductase activity"/>
    <property type="evidence" value="ECO:0007669"/>
    <property type="project" value="InterPro"/>
</dbReference>
<dbReference type="InterPro" id="IPR036073">
    <property type="entry name" value="Desulfoferrodoxin_Fe-bd_dom_sf"/>
</dbReference>
<dbReference type="EMBL" id="JADIMS010000036">
    <property type="protein sequence ID" value="MBO8449870.1"/>
    <property type="molecule type" value="Genomic_DNA"/>
</dbReference>
<reference evidence="7" key="2">
    <citation type="journal article" date="2021" name="PeerJ">
        <title>Extensive microbial diversity within the chicken gut microbiome revealed by metagenomics and culture.</title>
        <authorList>
            <person name="Gilroy R."/>
            <person name="Ravi A."/>
            <person name="Getino M."/>
            <person name="Pursley I."/>
            <person name="Horton D.L."/>
            <person name="Alikhan N.F."/>
            <person name="Baker D."/>
            <person name="Gharbi K."/>
            <person name="Hall N."/>
            <person name="Watson M."/>
            <person name="Adriaenssens E.M."/>
            <person name="Foster-Nyarko E."/>
            <person name="Jarju S."/>
            <person name="Secka A."/>
            <person name="Antonio M."/>
            <person name="Oren A."/>
            <person name="Chaudhuri R.R."/>
            <person name="La Ragione R."/>
            <person name="Hildebrand F."/>
            <person name="Pallen M.J."/>
        </authorList>
    </citation>
    <scope>NUCLEOTIDE SEQUENCE</scope>
    <source>
        <strain evidence="7">B3-4054</strain>
    </source>
</reference>
<gene>
    <name evidence="7" type="ORF">IAA96_02060</name>
</gene>
<organism evidence="7 8">
    <name type="scientific">Candidatus Avitreponema avistercoris</name>
    <dbReference type="NCBI Taxonomy" id="2840705"/>
    <lineage>
        <taxon>Bacteria</taxon>
        <taxon>Pseudomonadati</taxon>
        <taxon>Spirochaetota</taxon>
        <taxon>Spirochaetia</taxon>
        <taxon>Spirochaetales</taxon>
        <taxon>Candidatus Avitreponema</taxon>
    </lineage>
</organism>
<evidence type="ECO:0000256" key="4">
    <source>
        <dbReference type="ARBA" id="ARBA00022982"/>
    </source>
</evidence>
<dbReference type="Pfam" id="PF01880">
    <property type="entry name" value="Desulfoferrodox"/>
    <property type="match status" value="1"/>
</dbReference>
<keyword evidence="5" id="KW-0408">Iron</keyword>
<feature type="domain" description="Desulfoferrodoxin ferrous iron-binding" evidence="6">
    <location>
        <begin position="42"/>
        <end position="125"/>
    </location>
</feature>
<evidence type="ECO:0000313" key="7">
    <source>
        <dbReference type="EMBL" id="MBO8449870.1"/>
    </source>
</evidence>
<comment type="caution">
    <text evidence="7">The sequence shown here is derived from an EMBL/GenBank/DDBJ whole genome shotgun (WGS) entry which is preliminary data.</text>
</comment>
<keyword evidence="2" id="KW-0813">Transport</keyword>
<dbReference type="SUPFAM" id="SSF57802">
    <property type="entry name" value="Rubredoxin-like"/>
    <property type="match status" value="1"/>
</dbReference>